<reference evidence="1" key="1">
    <citation type="submission" date="2020-08" db="EMBL/GenBank/DDBJ databases">
        <title>Multicomponent nature underlies the extraordinary mechanical properties of spider dragline silk.</title>
        <authorList>
            <person name="Kono N."/>
            <person name="Nakamura H."/>
            <person name="Mori M."/>
            <person name="Yoshida Y."/>
            <person name="Ohtoshi R."/>
            <person name="Malay A.D."/>
            <person name="Moran D.A.P."/>
            <person name="Tomita M."/>
            <person name="Numata K."/>
            <person name="Arakawa K."/>
        </authorList>
    </citation>
    <scope>NUCLEOTIDE SEQUENCE</scope>
</reference>
<dbReference type="Proteomes" id="UP000887159">
    <property type="component" value="Unassembled WGS sequence"/>
</dbReference>
<dbReference type="AlphaFoldDB" id="A0A8X6VR65"/>
<evidence type="ECO:0000313" key="1">
    <source>
        <dbReference type="EMBL" id="GFY18983.1"/>
    </source>
</evidence>
<accession>A0A8X6VR65</accession>
<dbReference type="EMBL" id="BMAU01021350">
    <property type="protein sequence ID" value="GFY18983.1"/>
    <property type="molecule type" value="Genomic_DNA"/>
</dbReference>
<comment type="caution">
    <text evidence="1">The sequence shown here is derived from an EMBL/GenBank/DDBJ whole genome shotgun (WGS) entry which is preliminary data.</text>
</comment>
<evidence type="ECO:0000313" key="2">
    <source>
        <dbReference type="Proteomes" id="UP000887159"/>
    </source>
</evidence>
<protein>
    <submittedName>
        <fullName evidence="1">Uncharacterized protein</fullName>
    </submittedName>
</protein>
<organism evidence="1 2">
    <name type="scientific">Trichonephila clavipes</name>
    <name type="common">Golden silk orbweaver</name>
    <name type="synonym">Nephila clavipes</name>
    <dbReference type="NCBI Taxonomy" id="2585209"/>
    <lineage>
        <taxon>Eukaryota</taxon>
        <taxon>Metazoa</taxon>
        <taxon>Ecdysozoa</taxon>
        <taxon>Arthropoda</taxon>
        <taxon>Chelicerata</taxon>
        <taxon>Arachnida</taxon>
        <taxon>Araneae</taxon>
        <taxon>Araneomorphae</taxon>
        <taxon>Entelegynae</taxon>
        <taxon>Araneoidea</taxon>
        <taxon>Nephilidae</taxon>
        <taxon>Trichonephila</taxon>
    </lineage>
</organism>
<keyword evidence="2" id="KW-1185">Reference proteome</keyword>
<gene>
    <name evidence="1" type="ORF">TNCV_3876711</name>
</gene>
<sequence>MGATVHEGQGLLCPSLYTWPLGTEVYEQMSQSCGQSESRPYDTYLLAYCSRNKSQSRPCPAREKKPDLWCGSAIRYHTTTGPTVVQNRRHFTCSLMFEKSTISAEKAGWSRKASRWLAAHKLHIFHISTVTDVSCRDAVLELCVRLFRAAVSPDFILMDGKVGPHTRRAHLIDERL</sequence>
<proteinExistence type="predicted"/>
<name>A0A8X6VR65_TRICX</name>